<feature type="transmembrane region" description="Helical" evidence="1">
    <location>
        <begin position="39"/>
        <end position="58"/>
    </location>
</feature>
<dbReference type="EMBL" id="SUTE01000011">
    <property type="protein sequence ID" value="MBE6504450.1"/>
    <property type="molecule type" value="Genomic_DNA"/>
</dbReference>
<dbReference type="InterPro" id="IPR008964">
    <property type="entry name" value="Invasin/intimin_cell_adhesion"/>
</dbReference>
<dbReference type="RefSeq" id="WP_303736095.1">
    <property type="nucleotide sequence ID" value="NZ_SUTE01000011.1"/>
</dbReference>
<proteinExistence type="predicted"/>
<dbReference type="Gene3D" id="2.60.40.10">
    <property type="entry name" value="Immunoglobulins"/>
    <property type="match status" value="1"/>
</dbReference>
<accession>A0A8T3VID2</accession>
<keyword evidence="1" id="KW-0472">Membrane</keyword>
<protein>
    <recommendedName>
        <fullName evidence="4">Adhesin-like protein</fullName>
    </recommendedName>
</protein>
<evidence type="ECO:0000256" key="1">
    <source>
        <dbReference type="SAM" id="Phobius"/>
    </source>
</evidence>
<dbReference type="InterPro" id="IPR013783">
    <property type="entry name" value="Ig-like_fold"/>
</dbReference>
<sequence length="152" mass="16698">MARKCSKCSEVSEDDALFCPECGSYTLEIKKENKYPIKWIAVALVCIVALSVAGFYFLEHNSKIDTSLTLASNSNLDSSNEYSVVLKDSAKNPLAGKFITVEFQNNTYTLQTNSNGTASINLTVDEGSHEVKAYYKGDSSYNEAHSSDILVK</sequence>
<dbReference type="AlphaFoldDB" id="A0A8T3VID2"/>
<keyword evidence="1" id="KW-1133">Transmembrane helix</keyword>
<comment type="caution">
    <text evidence="2">The sequence shown here is derived from an EMBL/GenBank/DDBJ whole genome shotgun (WGS) entry which is preliminary data.</text>
</comment>
<evidence type="ECO:0008006" key="4">
    <source>
        <dbReference type="Google" id="ProtNLM"/>
    </source>
</evidence>
<evidence type="ECO:0000313" key="2">
    <source>
        <dbReference type="EMBL" id="MBE6504450.1"/>
    </source>
</evidence>
<evidence type="ECO:0000313" key="3">
    <source>
        <dbReference type="Proteomes" id="UP000762703"/>
    </source>
</evidence>
<dbReference type="Proteomes" id="UP000762703">
    <property type="component" value="Unassembled WGS sequence"/>
</dbReference>
<name>A0A8T3VID2_9EURY</name>
<keyword evidence="1" id="KW-0812">Transmembrane</keyword>
<reference evidence="2" key="1">
    <citation type="submission" date="2019-04" db="EMBL/GenBank/DDBJ databases">
        <title>Evolution of Biomass-Degrading Anaerobic Consortia Revealed by Metagenomics.</title>
        <authorList>
            <person name="Peng X."/>
        </authorList>
    </citation>
    <scope>NUCLEOTIDE SEQUENCE</scope>
    <source>
        <strain evidence="2">SIG12</strain>
    </source>
</reference>
<dbReference type="SUPFAM" id="SSF49373">
    <property type="entry name" value="Invasin/intimin cell-adhesion fragments"/>
    <property type="match status" value="1"/>
</dbReference>
<organism evidence="2 3">
    <name type="scientific">Methanobrevibacter millerae</name>
    <dbReference type="NCBI Taxonomy" id="230361"/>
    <lineage>
        <taxon>Archaea</taxon>
        <taxon>Methanobacteriati</taxon>
        <taxon>Methanobacteriota</taxon>
        <taxon>Methanomada group</taxon>
        <taxon>Methanobacteria</taxon>
        <taxon>Methanobacteriales</taxon>
        <taxon>Methanobacteriaceae</taxon>
        <taxon>Methanobrevibacter</taxon>
    </lineage>
</organism>
<gene>
    <name evidence="2" type="ORF">E7Z73_01715</name>
</gene>